<dbReference type="EMBL" id="QNZI01000144">
    <property type="protein sequence ID" value="RTZ84690.1"/>
    <property type="molecule type" value="Genomic_DNA"/>
</dbReference>
<dbReference type="Gene3D" id="3.40.630.30">
    <property type="match status" value="1"/>
</dbReference>
<dbReference type="InterPro" id="IPR007434">
    <property type="entry name" value="FemAB-like"/>
</dbReference>
<dbReference type="PANTHER" id="PTHR47017">
    <property type="entry name" value="ACYL-COA"/>
    <property type="match status" value="1"/>
</dbReference>
<dbReference type="InterPro" id="IPR016181">
    <property type="entry name" value="Acyl_CoA_acyltransferase"/>
</dbReference>
<evidence type="ECO:0000313" key="4">
    <source>
        <dbReference type="EMBL" id="RTZ90924.1"/>
    </source>
</evidence>
<dbReference type="SUPFAM" id="SSF55729">
    <property type="entry name" value="Acyl-CoA N-acyltransferases (Nat)"/>
    <property type="match status" value="1"/>
</dbReference>
<dbReference type="AlphaFoldDB" id="A0A432G3S1"/>
<evidence type="ECO:0000313" key="2">
    <source>
        <dbReference type="EMBL" id="RTZ79977.1"/>
    </source>
</evidence>
<organism evidence="1 6">
    <name type="scientific">SAR324 cluster bacterium</name>
    <dbReference type="NCBI Taxonomy" id="2024889"/>
    <lineage>
        <taxon>Bacteria</taxon>
        <taxon>Deltaproteobacteria</taxon>
        <taxon>SAR324 cluster</taxon>
    </lineage>
</organism>
<dbReference type="PANTHER" id="PTHR47017:SF1">
    <property type="entry name" value="ACYL-COA"/>
    <property type="match status" value="1"/>
</dbReference>
<dbReference type="EMBL" id="QNZH01000110">
    <property type="protein sequence ID" value="RTZ90924.1"/>
    <property type="molecule type" value="Genomic_DNA"/>
</dbReference>
<evidence type="ECO:0000313" key="5">
    <source>
        <dbReference type="Proteomes" id="UP000286732"/>
    </source>
</evidence>
<dbReference type="Pfam" id="PF04339">
    <property type="entry name" value="FemAB_like"/>
    <property type="match status" value="1"/>
</dbReference>
<evidence type="ECO:0000313" key="6">
    <source>
        <dbReference type="Proteomes" id="UP000286801"/>
    </source>
</evidence>
<keyword evidence="1" id="KW-0808">Transferase</keyword>
<sequence length="378" mass="44288">MKFVQSKFEPKIGAVSSKQWSTLKGTEFPFSEHNYLNALEESSCVGEESGWLPCHLTLWEKKQLQGAVCLYEKYNGYGEYIFDWGWANAYEKHGLNYYPKLVSAIPFTPATGLKLLVHPEADTSNVRKKLLEEALLCMRSRNCSSLHFLFITAEELPVFESMGFLIRHSFQFHWKNNFYQDFDEFLGSLKRKRRKEIIRERRQIQQQMIKVEVLEGEAILVEHINYMYEFYLSTSEKKWGRPYLSKDFFSRIHQTMCNKLVLFLAYVDGDCVAGTINFKNGKCLYGRYWGCKGNFRSLHFELCYYQPIEYAIRKGISLFEAGAQGEHKIQRGFLPELTYSAHWLEHPGFRSSISKFLEEEKAAIDQGIEEFTPHSPYR</sequence>
<dbReference type="Proteomes" id="UP000286732">
    <property type="component" value="Unassembled WGS sequence"/>
</dbReference>
<proteinExistence type="predicted"/>
<dbReference type="GO" id="GO:0016740">
    <property type="term" value="F:transferase activity"/>
    <property type="evidence" value="ECO:0007669"/>
    <property type="project" value="UniProtKB-KW"/>
</dbReference>
<dbReference type="EMBL" id="QNZM01000195">
    <property type="protein sequence ID" value="RTZ79977.1"/>
    <property type="molecule type" value="Genomic_DNA"/>
</dbReference>
<reference evidence="5 6" key="1">
    <citation type="submission" date="2018-06" db="EMBL/GenBank/DDBJ databases">
        <title>Combined omics and stable isotope probing to characterize newly discovered Mariana Back-Arc vent microbial communities.</title>
        <authorList>
            <person name="Trembath-Reichert E."/>
            <person name="Huber J.A."/>
        </authorList>
    </citation>
    <scope>NUCLEOTIDE SEQUENCE [LARGE SCALE GENOMIC DNA]</scope>
    <source>
        <strain evidence="4">MAG 151</strain>
        <strain evidence="3">MAG 24</strain>
        <strain evidence="1">MAG 63_1</strain>
        <strain evidence="2">MAG 63_2</strain>
    </source>
</reference>
<dbReference type="Proteomes" id="UP000287176">
    <property type="component" value="Unassembled WGS sequence"/>
</dbReference>
<dbReference type="Proteomes" id="UP000286801">
    <property type="component" value="Unassembled WGS sequence"/>
</dbReference>
<comment type="caution">
    <text evidence="1">The sequence shown here is derived from an EMBL/GenBank/DDBJ whole genome shotgun (WGS) entry which is preliminary data.</text>
</comment>
<name>A0A432G3S1_9DELT</name>
<accession>A0A432G3S1</accession>
<gene>
    <name evidence="4" type="ORF">DSY93_04075</name>
    <name evidence="3" type="ORF">DSY94_05370</name>
    <name evidence="1" type="ORF">DSY97_08250</name>
    <name evidence="2" type="ORF">DSY98_05035</name>
</gene>
<evidence type="ECO:0000313" key="1">
    <source>
        <dbReference type="EMBL" id="RTZ78199.1"/>
    </source>
</evidence>
<evidence type="ECO:0000313" key="3">
    <source>
        <dbReference type="EMBL" id="RTZ84690.1"/>
    </source>
</evidence>
<dbReference type="EMBL" id="QNZL01000221">
    <property type="protein sequence ID" value="RTZ78199.1"/>
    <property type="molecule type" value="Genomic_DNA"/>
</dbReference>
<dbReference type="Proteomes" id="UP000288322">
    <property type="component" value="Unassembled WGS sequence"/>
</dbReference>
<protein>
    <submittedName>
        <fullName evidence="1">GNAT family N-acetyltransferase</fullName>
    </submittedName>
</protein>